<evidence type="ECO:0000313" key="5">
    <source>
        <dbReference type="EMBL" id="KAG2379085.1"/>
    </source>
</evidence>
<feature type="repeat" description="WD" evidence="1">
    <location>
        <begin position="615"/>
        <end position="656"/>
    </location>
</feature>
<dbReference type="GeneID" id="68100177"/>
<feature type="region of interest" description="Disordered" evidence="2">
    <location>
        <begin position="309"/>
        <end position="328"/>
    </location>
</feature>
<evidence type="ECO:0000256" key="2">
    <source>
        <dbReference type="SAM" id="MobiDB-lite"/>
    </source>
</evidence>
<dbReference type="InterPro" id="IPR001680">
    <property type="entry name" value="WD40_rpt"/>
</dbReference>
<organism evidence="5 6">
    <name type="scientific">Naegleria lovaniensis</name>
    <name type="common">Amoeba</name>
    <dbReference type="NCBI Taxonomy" id="51637"/>
    <lineage>
        <taxon>Eukaryota</taxon>
        <taxon>Discoba</taxon>
        <taxon>Heterolobosea</taxon>
        <taxon>Tetramitia</taxon>
        <taxon>Eutetramitia</taxon>
        <taxon>Vahlkampfiidae</taxon>
        <taxon>Naegleria</taxon>
    </lineage>
</organism>
<dbReference type="AlphaFoldDB" id="A0AA88GLQ8"/>
<feature type="repeat" description="WD" evidence="1">
    <location>
        <begin position="734"/>
        <end position="775"/>
    </location>
</feature>
<dbReference type="Proteomes" id="UP000816034">
    <property type="component" value="Unassembled WGS sequence"/>
</dbReference>
<feature type="domain" description="WDR36/Utp21 C-terminal" evidence="3">
    <location>
        <begin position="930"/>
        <end position="1141"/>
    </location>
</feature>
<evidence type="ECO:0000259" key="4">
    <source>
        <dbReference type="Pfam" id="PF25171"/>
    </source>
</evidence>
<keyword evidence="1" id="KW-0853">WD repeat</keyword>
<dbReference type="InterPro" id="IPR059157">
    <property type="entry name" value="WDR36-Utp21_N"/>
</dbReference>
<evidence type="ECO:0008006" key="7">
    <source>
        <dbReference type="Google" id="ProtNLM"/>
    </source>
</evidence>
<feature type="domain" description="WDR36/Utp21 N-terminal" evidence="4">
    <location>
        <begin position="46"/>
        <end position="415"/>
    </location>
</feature>
<dbReference type="Pfam" id="PF25171">
    <property type="entry name" value="Beta-prop_WDR36-Utp21_1st"/>
    <property type="match status" value="1"/>
</dbReference>
<dbReference type="Pfam" id="PF25168">
    <property type="entry name" value="Beta-prop_WDR36-Utp21_2nd"/>
    <property type="match status" value="2"/>
</dbReference>
<dbReference type="InterPro" id="IPR011047">
    <property type="entry name" value="Quinoprotein_ADH-like_sf"/>
</dbReference>
<evidence type="ECO:0000313" key="6">
    <source>
        <dbReference type="Proteomes" id="UP000816034"/>
    </source>
</evidence>
<dbReference type="Gene3D" id="2.130.10.10">
    <property type="entry name" value="YVTN repeat-like/Quinoprotein amine dehydrogenase"/>
    <property type="match status" value="3"/>
</dbReference>
<dbReference type="PROSITE" id="PS50294">
    <property type="entry name" value="WD_REPEATS_REGION"/>
    <property type="match status" value="1"/>
</dbReference>
<dbReference type="GO" id="GO:0034388">
    <property type="term" value="C:Pwp2p-containing subcomplex of 90S preribosome"/>
    <property type="evidence" value="ECO:0007669"/>
    <property type="project" value="TreeGrafter"/>
</dbReference>
<dbReference type="SMART" id="SM00320">
    <property type="entry name" value="WD40"/>
    <property type="match status" value="8"/>
</dbReference>
<dbReference type="PANTHER" id="PTHR22840:SF12">
    <property type="entry name" value="WD REPEAT-CONTAINING PROTEIN 36"/>
    <property type="match status" value="1"/>
</dbReference>
<reference evidence="5 6" key="1">
    <citation type="journal article" date="2018" name="BMC Genomics">
        <title>The genome of Naegleria lovaniensis, the basis for a comparative approach to unravel pathogenicity factors of the human pathogenic amoeba N. fowleri.</title>
        <authorList>
            <person name="Liechti N."/>
            <person name="Schurch N."/>
            <person name="Bruggmann R."/>
            <person name="Wittwer M."/>
        </authorList>
    </citation>
    <scope>NUCLEOTIDE SEQUENCE [LARGE SCALE GENOMIC DNA]</scope>
    <source>
        <strain evidence="5 6">ATCC 30569</strain>
    </source>
</reference>
<dbReference type="InterPro" id="IPR015943">
    <property type="entry name" value="WD40/YVTN_repeat-like_dom_sf"/>
</dbReference>
<feature type="region of interest" description="Disordered" evidence="2">
    <location>
        <begin position="882"/>
        <end position="920"/>
    </location>
</feature>
<name>A0AA88GLQ8_NAELO</name>
<accession>A0AA88GLQ8</accession>
<evidence type="ECO:0000256" key="1">
    <source>
        <dbReference type="PROSITE-ProRule" id="PRU00221"/>
    </source>
</evidence>
<protein>
    <recommendedName>
        <fullName evidence="7">Guanine nucleotide-binding protein subunit beta-like protein</fullName>
    </recommendedName>
</protein>
<dbReference type="Pfam" id="PF00400">
    <property type="entry name" value="WD40"/>
    <property type="match status" value="1"/>
</dbReference>
<dbReference type="RefSeq" id="XP_044546347.1">
    <property type="nucleotide sequence ID" value="XM_044697720.1"/>
</dbReference>
<sequence length="1148" mass="130595">MVLGTHSSHLLEPFKIIGLVTNHVVPAISFQSNTSDDSDLIDDALIYCSIGNTFYAYGLKSLIHIDIGPQLPSPISYMLVERQSSLTSNASTAHPTQRDILYVCCEDSSKIYVLRGARELITILDTSIHHKCGKLVQLLKIGQYLLVCFEHVISIYDTFELQDSFVNAFELPQDCTLNCACHLQTYLDKIIIGCKEGHFLLFNFRVGKEIFRFEKHLKYFESLQEPSSSSSSHESSLLHSLLNTVNSSNSSSTPSISQITCLKPSPALDVIAIGTSCGHVILYHVKYDHILNVYKQNGPVSAISFRSTSTSTTTNTTNTNTNDSTITDMTSMNSNNMNSKQYKESSHFIHSEHVMATGNHCGEVSLWDLNSHQIIHRIKKHDRHGQIMTCCEFLPGEPFMVTCSSDNVMTLLAFDRVDKPREVVCRMGHKKCPKIIRFYDPMGHFIVTGGVDGQIRVTSLLDPRESKQISQQQNSHLWKSNNSQMPAITDMDICYLRQDDWNNLACCHSNLNSVTLWNVKYLKSDSETLYKPELKYGLPQSVALSICGNYAVVGTNKGYLEKWIIQSKKMKHLYYHHEEKERSIEIRKVYDFKGRQKTLKQISNTTMMTFGSHSLTAHSSPINSVIIDNTNTKVCSGGHDGLLKVWKFENKTPNHSSHLLNEIMNGVESTTKGNGSKHSLSTDQLLASFDLKSPILKMVKSKHSASANFVSVACENFSIHVFDMNTCKLIRSFHGHHINKINDMCFTHDNRYLISCGSDNYILIYDILTGQLIDWLSLPKAATSVDFHPEGLYLVTTHVNSVGICLWANKTIFGNALLQSVNAPKYVSLPFSGDSLMVTERTDVSSLNIDNQQNERQSESLQKRKRAFKILSKVDDWMKESMNEKNEESTMTDDSSSDDDDDESESSMMTLSQKQQKQMDTYPIQEPSHFIKLSGLAKYKWHSLTHLDELRKKNKLDPKKQSIPELDDFDSVNRITPFFIPTQPSLSKNIQFTKKKKEEEDYKTSHLLSSNNNTMMNPLIAMIKQDQENSSYSATMKYIKDSSIKQLDLNIRTLSAFNNYEEYKLLLEFFLHFVQEEFTDFDLIQALMNLFFQIHSDVLVEAIREDSEIRQFIERLSHANRVAFEPLDEMNKYNQCMIDYMSFGGVFI</sequence>
<gene>
    <name evidence="5" type="ORF">C9374_007723</name>
</gene>
<evidence type="ECO:0000259" key="3">
    <source>
        <dbReference type="Pfam" id="PF04192"/>
    </source>
</evidence>
<dbReference type="GO" id="GO:0032040">
    <property type="term" value="C:small-subunit processome"/>
    <property type="evidence" value="ECO:0007669"/>
    <property type="project" value="InterPro"/>
</dbReference>
<dbReference type="EMBL" id="PYSW02000030">
    <property type="protein sequence ID" value="KAG2379085.1"/>
    <property type="molecule type" value="Genomic_DNA"/>
</dbReference>
<dbReference type="GO" id="GO:0006364">
    <property type="term" value="P:rRNA processing"/>
    <property type="evidence" value="ECO:0007669"/>
    <property type="project" value="InterPro"/>
</dbReference>
<dbReference type="PROSITE" id="PS50082">
    <property type="entry name" value="WD_REPEATS_2"/>
    <property type="match status" value="2"/>
</dbReference>
<keyword evidence="6" id="KW-1185">Reference proteome</keyword>
<feature type="compositionally biased region" description="Acidic residues" evidence="2">
    <location>
        <begin position="895"/>
        <end position="905"/>
    </location>
</feature>
<proteinExistence type="predicted"/>
<comment type="caution">
    <text evidence="5">The sequence shown here is derived from an EMBL/GenBank/DDBJ whole genome shotgun (WGS) entry which is preliminary data.</text>
</comment>
<dbReference type="SUPFAM" id="SSF50998">
    <property type="entry name" value="Quinoprotein alcohol dehydrogenase-like"/>
    <property type="match status" value="2"/>
</dbReference>
<dbReference type="InterPro" id="IPR007319">
    <property type="entry name" value="WDR36/Utp21_C"/>
</dbReference>
<dbReference type="PANTHER" id="PTHR22840">
    <property type="entry name" value="WD REPEAT-CONTAINING PROTEIN 36"/>
    <property type="match status" value="1"/>
</dbReference>
<dbReference type="Pfam" id="PF04192">
    <property type="entry name" value="Utp21"/>
    <property type="match status" value="1"/>
</dbReference>